<gene>
    <name evidence="1" type="ORF">CISIN_1g034554mg</name>
</gene>
<accession>A0A067H2N6</accession>
<reference evidence="1 2" key="1">
    <citation type="submission" date="2014-04" db="EMBL/GenBank/DDBJ databases">
        <authorList>
            <consortium name="International Citrus Genome Consortium"/>
            <person name="Gmitter F."/>
            <person name="Chen C."/>
            <person name="Farmerie W."/>
            <person name="Harkins T."/>
            <person name="Desany B."/>
            <person name="Mohiuddin M."/>
            <person name="Kodira C."/>
            <person name="Borodovsky M."/>
            <person name="Lomsadze A."/>
            <person name="Burns P."/>
            <person name="Jenkins J."/>
            <person name="Prochnik S."/>
            <person name="Shu S."/>
            <person name="Chapman J."/>
            <person name="Pitluck S."/>
            <person name="Schmutz J."/>
            <person name="Rokhsar D."/>
        </authorList>
    </citation>
    <scope>NUCLEOTIDE SEQUENCE</scope>
</reference>
<dbReference type="EMBL" id="KK784875">
    <property type="protein sequence ID" value="KDO81826.1"/>
    <property type="molecule type" value="Genomic_DNA"/>
</dbReference>
<keyword evidence="2" id="KW-1185">Reference proteome</keyword>
<organism evidence="1 2">
    <name type="scientific">Citrus sinensis</name>
    <name type="common">Sweet orange</name>
    <name type="synonym">Citrus aurantium var. sinensis</name>
    <dbReference type="NCBI Taxonomy" id="2711"/>
    <lineage>
        <taxon>Eukaryota</taxon>
        <taxon>Viridiplantae</taxon>
        <taxon>Streptophyta</taxon>
        <taxon>Embryophyta</taxon>
        <taxon>Tracheophyta</taxon>
        <taxon>Spermatophyta</taxon>
        <taxon>Magnoliopsida</taxon>
        <taxon>eudicotyledons</taxon>
        <taxon>Gunneridae</taxon>
        <taxon>Pentapetalae</taxon>
        <taxon>rosids</taxon>
        <taxon>malvids</taxon>
        <taxon>Sapindales</taxon>
        <taxon>Rutaceae</taxon>
        <taxon>Aurantioideae</taxon>
        <taxon>Citrus</taxon>
    </lineage>
</organism>
<sequence>MVLKGFNGLVDELAIGRGVPSEPVTRVTVEAIAVEHRGPMIVVTITITASGRCFLGRLSLDVGRRRGCGSRRFDGPGDEVSKHFTVLQRED</sequence>
<name>A0A067H2N6_CITSI</name>
<dbReference type="Proteomes" id="UP000027120">
    <property type="component" value="Unassembled WGS sequence"/>
</dbReference>
<protein>
    <submittedName>
        <fullName evidence="1">Uncharacterized protein</fullName>
    </submittedName>
</protein>
<evidence type="ECO:0000313" key="1">
    <source>
        <dbReference type="EMBL" id="KDO81826.1"/>
    </source>
</evidence>
<evidence type="ECO:0000313" key="2">
    <source>
        <dbReference type="Proteomes" id="UP000027120"/>
    </source>
</evidence>
<dbReference type="AlphaFoldDB" id="A0A067H2N6"/>
<proteinExistence type="predicted"/>